<gene>
    <name evidence="1" type="ORF">KUDE01_007922</name>
</gene>
<name>A0AAD9FBN7_DISEL</name>
<comment type="caution">
    <text evidence="1">The sequence shown here is derived from an EMBL/GenBank/DDBJ whole genome shotgun (WGS) entry which is preliminary data.</text>
</comment>
<evidence type="ECO:0000313" key="1">
    <source>
        <dbReference type="EMBL" id="KAK1892850.1"/>
    </source>
</evidence>
<reference evidence="1" key="1">
    <citation type="submission" date="2023-04" db="EMBL/GenBank/DDBJ databases">
        <title>Chromosome-level genome of Chaenocephalus aceratus.</title>
        <authorList>
            <person name="Park H."/>
        </authorList>
    </citation>
    <scope>NUCLEOTIDE SEQUENCE</scope>
    <source>
        <strain evidence="1">DE</strain>
        <tissue evidence="1">Muscle</tissue>
    </source>
</reference>
<evidence type="ECO:0000313" key="2">
    <source>
        <dbReference type="Proteomes" id="UP001228049"/>
    </source>
</evidence>
<dbReference type="EMBL" id="JASDAP010000013">
    <property type="protein sequence ID" value="KAK1892850.1"/>
    <property type="molecule type" value="Genomic_DNA"/>
</dbReference>
<organism evidence="1 2">
    <name type="scientific">Dissostichus eleginoides</name>
    <name type="common">Patagonian toothfish</name>
    <name type="synonym">Dissostichus amissus</name>
    <dbReference type="NCBI Taxonomy" id="100907"/>
    <lineage>
        <taxon>Eukaryota</taxon>
        <taxon>Metazoa</taxon>
        <taxon>Chordata</taxon>
        <taxon>Craniata</taxon>
        <taxon>Vertebrata</taxon>
        <taxon>Euteleostomi</taxon>
        <taxon>Actinopterygii</taxon>
        <taxon>Neopterygii</taxon>
        <taxon>Teleostei</taxon>
        <taxon>Neoteleostei</taxon>
        <taxon>Acanthomorphata</taxon>
        <taxon>Eupercaria</taxon>
        <taxon>Perciformes</taxon>
        <taxon>Notothenioidei</taxon>
        <taxon>Nototheniidae</taxon>
        <taxon>Dissostichus</taxon>
    </lineage>
</organism>
<proteinExistence type="predicted"/>
<dbReference type="Proteomes" id="UP001228049">
    <property type="component" value="Unassembled WGS sequence"/>
</dbReference>
<dbReference type="AlphaFoldDB" id="A0AAD9FBN7"/>
<keyword evidence="2" id="KW-1185">Reference proteome</keyword>
<keyword evidence="1" id="KW-0575">Peroxidase</keyword>
<protein>
    <submittedName>
        <fullName evidence="1">Eosinophil peroxidase</fullName>
    </submittedName>
</protein>
<sequence>MGPWPLLATVMLMKEAQDYMTENDPWRSGKCLIPDYPFCLPDVPTDGKMRDLWMATGAAYGSRRQHCSGLFA</sequence>
<keyword evidence="1" id="KW-0560">Oxidoreductase</keyword>
<accession>A0AAD9FBN7</accession>
<dbReference type="GO" id="GO:0004601">
    <property type="term" value="F:peroxidase activity"/>
    <property type="evidence" value="ECO:0007669"/>
    <property type="project" value="UniProtKB-KW"/>
</dbReference>